<dbReference type="Proteomes" id="UP000193834">
    <property type="component" value="Unassembled WGS sequence"/>
</dbReference>
<dbReference type="SMART" id="SM01276">
    <property type="entry name" value="M60-like"/>
    <property type="match status" value="1"/>
</dbReference>
<sequence>MRWKKAACTCISVSMVLTLMGSIVQAEGDDMNVNGLETKSSRTQERTMDLSGLNHSPVRPMTDEAHLEEDLAMLYKDLDTIPIFSSTGGIGILNDAAFAITAPEGMAGLGASRHGKGRIVVAGSTSYMNLKEGADAVQRLIARNVLLWLTDEGHHSPGLGTTYTGRYEDALASQGHKKIQVMTTMDWNIDPSLPIELVKVNQWEKQKLNPQKIAIALVDAWATEDEVEALELYMARGGNIVLAQNGRSLETITRSTPIEERARIGNWRGARISEQFPIQKLLNRAGLSLMNREVPVQAAPPKLTAEAAKNSRIGYWLEQGKAIEDGTLTDDGLAIGLPDATAAKKRQLLTDVLFETLETITIETSWYTWAEQEAKRLGEVSFPIDRNDYPYRNALLNFQFSHFTLAPHQEASPYAADYPGAVQQDAEIVMGRTVEVELDFPYDMNYSLRLPNKNWVSTGLYAPPGKTITLEVPQGAGHVSVQIGSQDDDLRGAKTWSRVPLLTHFKKLNQGTTQVSSPYGGMIYLIPMKPAAGSKVNITISGAVQAPYYELGKTTQEQWDAMRADPMTPIAELKSERVVLNVPSEFIREVTNPEELMKTWDKIVNDADRLSGQSMNAPLPHMADRYPRYYVVDRQITSGALHAIWSWQGSREP</sequence>
<dbReference type="PANTHER" id="PTHR15730:SF5">
    <property type="entry name" value="SI:CH211-210B2.2-RELATED"/>
    <property type="match status" value="1"/>
</dbReference>
<dbReference type="AlphaFoldDB" id="A0A1X7LS24"/>
<dbReference type="InterPro" id="IPR051244">
    <property type="entry name" value="TCAF"/>
</dbReference>
<feature type="domain" description="Peptidase M60" evidence="3">
    <location>
        <begin position="453"/>
        <end position="653"/>
    </location>
</feature>
<organism evidence="4 5">
    <name type="scientific">Paenibacillus aquistagni</name>
    <dbReference type="NCBI Taxonomy" id="1852522"/>
    <lineage>
        <taxon>Bacteria</taxon>
        <taxon>Bacillati</taxon>
        <taxon>Bacillota</taxon>
        <taxon>Bacilli</taxon>
        <taxon>Bacillales</taxon>
        <taxon>Paenibacillaceae</taxon>
        <taxon>Paenibacillus</taxon>
    </lineage>
</organism>
<keyword evidence="2" id="KW-0732">Signal</keyword>
<keyword evidence="5" id="KW-1185">Reference proteome</keyword>
<dbReference type="Gene3D" id="2.60.120.1250">
    <property type="entry name" value="Peptidase M60, enhancin-like domain 1"/>
    <property type="match status" value="1"/>
</dbReference>
<evidence type="ECO:0000313" key="5">
    <source>
        <dbReference type="Proteomes" id="UP000193834"/>
    </source>
</evidence>
<protein>
    <submittedName>
        <fullName evidence="4">Peptidase M60, enhancin and enhancin-like</fullName>
    </submittedName>
</protein>
<evidence type="ECO:0000256" key="2">
    <source>
        <dbReference type="SAM" id="SignalP"/>
    </source>
</evidence>
<evidence type="ECO:0000313" key="4">
    <source>
        <dbReference type="EMBL" id="SMG56625.1"/>
    </source>
</evidence>
<evidence type="ECO:0000256" key="1">
    <source>
        <dbReference type="SAM" id="MobiDB-lite"/>
    </source>
</evidence>
<feature type="signal peptide" evidence="2">
    <location>
        <begin position="1"/>
        <end position="26"/>
    </location>
</feature>
<name>A0A1X7LS24_9BACL</name>
<dbReference type="EMBL" id="FXAZ01000007">
    <property type="protein sequence ID" value="SMG56625.1"/>
    <property type="molecule type" value="Genomic_DNA"/>
</dbReference>
<gene>
    <name evidence="4" type="ORF">SAMN06295960_4180</name>
</gene>
<dbReference type="PROSITE" id="PS51723">
    <property type="entry name" value="PEPTIDASE_M60"/>
    <property type="match status" value="1"/>
</dbReference>
<dbReference type="Gene3D" id="3.40.390.80">
    <property type="entry name" value="Peptidase M60, enhancin-like domain 2"/>
    <property type="match status" value="1"/>
</dbReference>
<evidence type="ECO:0000259" key="3">
    <source>
        <dbReference type="PROSITE" id="PS51723"/>
    </source>
</evidence>
<dbReference type="InterPro" id="IPR031161">
    <property type="entry name" value="Peptidase_M60_dom"/>
</dbReference>
<reference evidence="4 5" key="1">
    <citation type="submission" date="2017-04" db="EMBL/GenBank/DDBJ databases">
        <authorList>
            <person name="Afonso C.L."/>
            <person name="Miller P.J."/>
            <person name="Scott M.A."/>
            <person name="Spackman E."/>
            <person name="Goraichik I."/>
            <person name="Dimitrov K.M."/>
            <person name="Suarez D.L."/>
            <person name="Swayne D.E."/>
        </authorList>
    </citation>
    <scope>NUCLEOTIDE SEQUENCE [LARGE SCALE GENOMIC DNA]</scope>
    <source>
        <strain evidence="4 5">11</strain>
    </source>
</reference>
<accession>A0A1X7LS24</accession>
<proteinExistence type="predicted"/>
<dbReference type="Pfam" id="PF13402">
    <property type="entry name" value="Peptidase_M60"/>
    <property type="match status" value="1"/>
</dbReference>
<dbReference type="STRING" id="1852522.SAMN06295960_4180"/>
<dbReference type="InterPro" id="IPR035423">
    <property type="entry name" value="M60-like_N"/>
</dbReference>
<dbReference type="Pfam" id="PF17291">
    <property type="entry name" value="M60-like_N"/>
    <property type="match status" value="1"/>
</dbReference>
<feature type="chain" id="PRO_5012349552" evidence="2">
    <location>
        <begin position="27"/>
        <end position="653"/>
    </location>
</feature>
<feature type="region of interest" description="Disordered" evidence="1">
    <location>
        <begin position="40"/>
        <end position="60"/>
    </location>
</feature>
<dbReference type="PANTHER" id="PTHR15730">
    <property type="entry name" value="EXPERIMENTAL AUTOIMMUNE PROSTATITIS ANTIGEN 2-RELATED"/>
    <property type="match status" value="1"/>
</dbReference>